<evidence type="ECO:0000313" key="2">
    <source>
        <dbReference type="EnsemblPlants" id="OMERI06G15430.1"/>
    </source>
</evidence>
<evidence type="ECO:0008006" key="4">
    <source>
        <dbReference type="Google" id="ProtNLM"/>
    </source>
</evidence>
<organism evidence="2">
    <name type="scientific">Oryza meridionalis</name>
    <dbReference type="NCBI Taxonomy" id="40149"/>
    <lineage>
        <taxon>Eukaryota</taxon>
        <taxon>Viridiplantae</taxon>
        <taxon>Streptophyta</taxon>
        <taxon>Embryophyta</taxon>
        <taxon>Tracheophyta</taxon>
        <taxon>Spermatophyta</taxon>
        <taxon>Magnoliopsida</taxon>
        <taxon>Liliopsida</taxon>
        <taxon>Poales</taxon>
        <taxon>Poaceae</taxon>
        <taxon>BOP clade</taxon>
        <taxon>Oryzoideae</taxon>
        <taxon>Oryzeae</taxon>
        <taxon>Oryzinae</taxon>
        <taxon>Oryza</taxon>
    </lineage>
</organism>
<proteinExistence type="predicted"/>
<evidence type="ECO:0000313" key="3">
    <source>
        <dbReference type="Proteomes" id="UP000008021"/>
    </source>
</evidence>
<accession>A0A0E0E1L9</accession>
<dbReference type="EnsemblPlants" id="OMERI06G15430.1">
    <property type="protein sequence ID" value="OMERI06G15430.1"/>
    <property type="gene ID" value="OMERI06G15430"/>
</dbReference>
<dbReference type="Proteomes" id="UP000008021">
    <property type="component" value="Chromosome 6"/>
</dbReference>
<reference evidence="2" key="1">
    <citation type="submission" date="2015-04" db="UniProtKB">
        <authorList>
            <consortium name="EnsemblPlants"/>
        </authorList>
    </citation>
    <scope>IDENTIFICATION</scope>
</reference>
<name>A0A0E0E1L9_9ORYZ</name>
<protein>
    <recommendedName>
        <fullName evidence="4">DUF834 domain-containing protein</fullName>
    </recommendedName>
</protein>
<dbReference type="HOGENOM" id="CLU_2430758_0_0_1"/>
<sequence>MAMAEGAASGGDAWRRGSHIGAARSATAAGRPRRSGELRRGRRRGGMRAADPATGRSLVSLPHSPAPPLALSLSRIWRGDELGGGEADGFF</sequence>
<feature type="region of interest" description="Disordered" evidence="1">
    <location>
        <begin position="1"/>
        <end position="65"/>
    </location>
</feature>
<evidence type="ECO:0000256" key="1">
    <source>
        <dbReference type="SAM" id="MobiDB-lite"/>
    </source>
</evidence>
<reference evidence="2" key="2">
    <citation type="submission" date="2018-05" db="EMBL/GenBank/DDBJ databases">
        <title>OmerRS3 (Oryza meridionalis Reference Sequence Version 3).</title>
        <authorList>
            <person name="Zhang J."/>
            <person name="Kudrna D."/>
            <person name="Lee S."/>
            <person name="Talag J."/>
            <person name="Welchert J."/>
            <person name="Wing R.A."/>
        </authorList>
    </citation>
    <scope>NUCLEOTIDE SEQUENCE [LARGE SCALE GENOMIC DNA]</scope>
    <source>
        <strain evidence="2">cv. OR44</strain>
    </source>
</reference>
<dbReference type="AlphaFoldDB" id="A0A0E0E1L9"/>
<dbReference type="Gramene" id="OMERI06G15430.1">
    <property type="protein sequence ID" value="OMERI06G15430.1"/>
    <property type="gene ID" value="OMERI06G15430"/>
</dbReference>
<keyword evidence="3" id="KW-1185">Reference proteome</keyword>